<gene>
    <name evidence="11" type="primary">MCM10</name>
    <name evidence="11" type="ORF">BLAG_LOCUS19640</name>
</gene>
<dbReference type="AlphaFoldDB" id="A0A8K0ERA4"/>
<dbReference type="SMART" id="SM01280">
    <property type="entry name" value="Mcm10"/>
    <property type="match status" value="1"/>
</dbReference>
<evidence type="ECO:0000313" key="12">
    <source>
        <dbReference type="Proteomes" id="UP000838412"/>
    </source>
</evidence>
<proteinExistence type="inferred from homology"/>
<dbReference type="Pfam" id="PF09329">
    <property type="entry name" value="zf-primase"/>
    <property type="match status" value="1"/>
</dbReference>
<dbReference type="InterPro" id="IPR015411">
    <property type="entry name" value="Rep_factor_Mcm10_C"/>
</dbReference>
<feature type="compositionally biased region" description="Basic residues" evidence="9">
    <location>
        <begin position="231"/>
        <end position="240"/>
    </location>
</feature>
<dbReference type="InterPro" id="IPR040184">
    <property type="entry name" value="Mcm10"/>
</dbReference>
<feature type="compositionally biased region" description="Basic and acidic residues" evidence="9">
    <location>
        <begin position="203"/>
        <end position="213"/>
    </location>
</feature>
<protein>
    <recommendedName>
        <fullName evidence="3">Protein MCM10 homolog</fullName>
    </recommendedName>
</protein>
<keyword evidence="8" id="KW-0539">Nucleus</keyword>
<feature type="domain" description="Replication factor Mcm10 C-terminal" evidence="10">
    <location>
        <begin position="596"/>
        <end position="909"/>
    </location>
</feature>
<dbReference type="GO" id="GO:0003697">
    <property type="term" value="F:single-stranded DNA binding"/>
    <property type="evidence" value="ECO:0007669"/>
    <property type="project" value="InterPro"/>
</dbReference>
<dbReference type="Pfam" id="PF22379">
    <property type="entry name" value="OB_MCM10"/>
    <property type="match status" value="1"/>
</dbReference>
<evidence type="ECO:0000256" key="2">
    <source>
        <dbReference type="ARBA" id="ARBA00009679"/>
    </source>
</evidence>
<feature type="region of interest" description="Disordered" evidence="9">
    <location>
        <begin position="704"/>
        <end position="755"/>
    </location>
</feature>
<keyword evidence="5" id="KW-0479">Metal-binding</keyword>
<evidence type="ECO:0000256" key="3">
    <source>
        <dbReference type="ARBA" id="ARBA00017770"/>
    </source>
</evidence>
<dbReference type="GO" id="GO:0043596">
    <property type="term" value="C:nuclear replication fork"/>
    <property type="evidence" value="ECO:0007669"/>
    <property type="project" value="TreeGrafter"/>
</dbReference>
<dbReference type="GO" id="GO:0008270">
    <property type="term" value="F:zinc ion binding"/>
    <property type="evidence" value="ECO:0007669"/>
    <property type="project" value="UniProtKB-KW"/>
</dbReference>
<feature type="region of interest" description="Disordered" evidence="9">
    <location>
        <begin position="24"/>
        <end position="307"/>
    </location>
</feature>
<evidence type="ECO:0000259" key="10">
    <source>
        <dbReference type="SMART" id="SM01280"/>
    </source>
</evidence>
<evidence type="ECO:0000256" key="6">
    <source>
        <dbReference type="ARBA" id="ARBA00022771"/>
    </source>
</evidence>
<evidence type="ECO:0000256" key="4">
    <source>
        <dbReference type="ARBA" id="ARBA00022705"/>
    </source>
</evidence>
<feature type="region of interest" description="Disordered" evidence="9">
    <location>
        <begin position="639"/>
        <end position="663"/>
    </location>
</feature>
<evidence type="ECO:0000256" key="8">
    <source>
        <dbReference type="ARBA" id="ARBA00023242"/>
    </source>
</evidence>
<dbReference type="InterPro" id="IPR055065">
    <property type="entry name" value="OB_MCM10"/>
</dbReference>
<dbReference type="PANTHER" id="PTHR13454">
    <property type="entry name" value="PROTEIN MCM10 HOMOLOG"/>
    <property type="match status" value="1"/>
</dbReference>
<dbReference type="GO" id="GO:0006270">
    <property type="term" value="P:DNA replication initiation"/>
    <property type="evidence" value="ECO:0007669"/>
    <property type="project" value="InterPro"/>
</dbReference>
<name>A0A8K0ERA4_BRALA</name>
<keyword evidence="12" id="KW-1185">Reference proteome</keyword>
<evidence type="ECO:0000256" key="1">
    <source>
        <dbReference type="ARBA" id="ARBA00004123"/>
    </source>
</evidence>
<sequence>MDSDDDYPMDYGLDALTSLMDEDDFGNVFDRDQENTAENDKPATPPPKLSFEDAIAGPSVPRHSEKKIKKTSKEHENRANMNQKGTDGERERHGSRNSTKQGTTDTNRTAQRKQEDEDDDEANKSKEDLEAELRQMREKMMMLEQQLKKQKSQEETSPATTKKSTPVASSTPSQLRQQKRETESQNRLDFLTGPADSPSPSQRSEEETKRNGDRLSFLRADSNELSSTPKQKVKTSPKKKSPTESFYSKGGSKKRIAHQPKQDREDGDNHGTGTPRPLGPSVKHNRNRTAGVKRELSPSADTLAPKRTKLLESDPVLVDKYSQIRIVNPKISSETLRTKMEGRKMVRMSVIKSHMRNGEIEGDWVTMGVLVKKIPPKTSSNGKTFSIWKMSDLRDCSMTISFFLFGEVHKNHWKNDEGTVIGLCNPSIMKARDKGDTDVALTVDNPLKVMIMGRSRDLGCCKATKKGGGQCENFINKDQCEYCEYHVHSQYKKSQAKRGAFNSVIGPPDPKKKILQKMMGKNESFMYGGQTYTTTSPAAAANKKKTQVNLDFLRVAGARSVDAAVKANIVGKMEKKKDEDTLKKLAAPSQAMQELLCAPSVGSMNLIKHLGTEEKRAQPKVKLVSASELLKSHKQEMLDMKKKQQANRQSSQAQGGAAGTSPEVFYPKLGKGFTNSQDIVMFDSPPHKVSSSQKAMQRAIAKLKVKGPLTPDNPNAVKKKVSPKAQEAIKSKLDEASTSQDSQEPTEEDKKKTKLFGDKMDKNSEEYKKLVQAKSSHSGSLSEAQLEMQEKYFAELEKKERMEDKMATISYVKCKIVSCKKCKYTTFSPSDCCKKENHPLVWHDGVKRFFKCINCSKRCISLQRYPKVACKNCGSSKFERTTMLAEKKGPKLDSETLNLRGEDEMFLHKL</sequence>
<dbReference type="Pfam" id="PF24863">
    <property type="entry name" value="zf-CCCH_Mcm10"/>
    <property type="match status" value="1"/>
</dbReference>
<dbReference type="InterPro" id="IPR056791">
    <property type="entry name" value="Znf_Mcm10_C"/>
</dbReference>
<feature type="compositionally biased region" description="Polar residues" evidence="9">
    <location>
        <begin position="156"/>
        <end position="176"/>
    </location>
</feature>
<dbReference type="EMBL" id="OV696690">
    <property type="protein sequence ID" value="CAH1265756.1"/>
    <property type="molecule type" value="Genomic_DNA"/>
</dbReference>
<organism evidence="11 12">
    <name type="scientific">Branchiostoma lanceolatum</name>
    <name type="common">Common lancelet</name>
    <name type="synonym">Amphioxus lanceolatum</name>
    <dbReference type="NCBI Taxonomy" id="7740"/>
    <lineage>
        <taxon>Eukaryota</taxon>
        <taxon>Metazoa</taxon>
        <taxon>Chordata</taxon>
        <taxon>Cephalochordata</taxon>
        <taxon>Leptocardii</taxon>
        <taxon>Amphioxiformes</taxon>
        <taxon>Branchiostomatidae</taxon>
        <taxon>Branchiostoma</taxon>
    </lineage>
</organism>
<evidence type="ECO:0000313" key="11">
    <source>
        <dbReference type="EMBL" id="CAH1265756.1"/>
    </source>
</evidence>
<dbReference type="Gene3D" id="2.40.50.140">
    <property type="entry name" value="Nucleic acid-binding proteins"/>
    <property type="match status" value="1"/>
</dbReference>
<dbReference type="GO" id="GO:0003688">
    <property type="term" value="F:DNA replication origin binding"/>
    <property type="evidence" value="ECO:0007669"/>
    <property type="project" value="TreeGrafter"/>
</dbReference>
<dbReference type="InterPro" id="IPR012340">
    <property type="entry name" value="NA-bd_OB-fold"/>
</dbReference>
<keyword evidence="7" id="KW-0862">Zinc</keyword>
<comment type="similarity">
    <text evidence="2">Belongs to the MCM10 family.</text>
</comment>
<comment type="subcellular location">
    <subcellularLocation>
        <location evidence="1">Nucleus</location>
    </subcellularLocation>
</comment>
<feature type="compositionally biased region" description="Basic and acidic residues" evidence="9">
    <location>
        <begin position="260"/>
        <end position="269"/>
    </location>
</feature>
<dbReference type="OrthoDB" id="273123at2759"/>
<dbReference type="Proteomes" id="UP000838412">
    <property type="component" value="Chromosome 5"/>
</dbReference>
<feature type="compositionally biased region" description="Basic and acidic residues" evidence="9">
    <location>
        <begin position="29"/>
        <end position="41"/>
    </location>
</feature>
<keyword evidence="6" id="KW-0863">Zinc-finger</keyword>
<evidence type="ECO:0000256" key="5">
    <source>
        <dbReference type="ARBA" id="ARBA00022723"/>
    </source>
</evidence>
<dbReference type="Pfam" id="PF09332">
    <property type="entry name" value="Mcm10"/>
    <property type="match status" value="1"/>
</dbReference>
<reference evidence="11" key="1">
    <citation type="submission" date="2022-01" db="EMBL/GenBank/DDBJ databases">
        <authorList>
            <person name="Braso-Vives M."/>
        </authorList>
    </citation>
    <scope>NUCLEOTIDE SEQUENCE</scope>
</reference>
<feature type="compositionally biased region" description="Basic and acidic residues" evidence="9">
    <location>
        <begin position="122"/>
        <end position="141"/>
    </location>
</feature>
<dbReference type="PANTHER" id="PTHR13454:SF11">
    <property type="entry name" value="PROTEIN MCM10 HOMOLOG"/>
    <property type="match status" value="1"/>
</dbReference>
<dbReference type="FunFam" id="2.40.50.140:FF:000174">
    <property type="entry name" value="DNA replication licensing factor mcm10"/>
    <property type="match status" value="1"/>
</dbReference>
<accession>A0A8K0ERA4</accession>
<evidence type="ECO:0000256" key="9">
    <source>
        <dbReference type="SAM" id="MobiDB-lite"/>
    </source>
</evidence>
<feature type="compositionally biased region" description="Polar residues" evidence="9">
    <location>
        <begin position="96"/>
        <end position="109"/>
    </location>
</feature>
<keyword evidence="4" id="KW-0235">DNA replication</keyword>
<dbReference type="InterPro" id="IPR015408">
    <property type="entry name" value="Znf_Mcm10/DnaG"/>
</dbReference>
<evidence type="ECO:0000256" key="7">
    <source>
        <dbReference type="ARBA" id="ARBA00022833"/>
    </source>
</evidence>